<proteinExistence type="predicted"/>
<dbReference type="SUPFAM" id="SSF47090">
    <property type="entry name" value="PGBD-like"/>
    <property type="match status" value="1"/>
</dbReference>
<dbReference type="Proteomes" id="UP000177796">
    <property type="component" value="Unassembled WGS sequence"/>
</dbReference>
<gene>
    <name evidence="2" type="ORF">A3C81_01445</name>
</gene>
<evidence type="ECO:0000313" key="2">
    <source>
        <dbReference type="EMBL" id="OGN16630.1"/>
    </source>
</evidence>
<dbReference type="InterPro" id="IPR036365">
    <property type="entry name" value="PGBD-like_sf"/>
</dbReference>
<evidence type="ECO:0000313" key="3">
    <source>
        <dbReference type="Proteomes" id="UP000177796"/>
    </source>
</evidence>
<sequence>MVFESKKFIYTTTCVVILLVPILLFLMFFNNAGAATIEAPPEVTILANQRSRNITLPTPNSGVQLEWQSKNADSCIAEGSWQGARALNGDLATESIAVSRTYILSCSNAYGTTKQPITINVLTPASGPLVNTNVTINDGDSVEIEPNQSVRISWRADNANTCLALNQENYWSGSQQTTGAVTVSNITKSSAFVLSCFNQYGSHEVSVVANVHDKTTQVIPIISTPATSVAPTNEIPIKTATSGVIITRWLVYGSKGDDVRQLQEYFKKLGYFPQIQDTTMFFGRITQQSVQKFQCARLKVCSGTPESTGYGAVGPRTRALLKSI</sequence>
<dbReference type="Gene3D" id="1.10.101.10">
    <property type="entry name" value="PGBD-like superfamily/PGBD"/>
    <property type="match status" value="1"/>
</dbReference>
<name>A0A1F8FV91_9BACT</name>
<protein>
    <recommendedName>
        <fullName evidence="1">Peptidoglycan binding-like domain-containing protein</fullName>
    </recommendedName>
</protein>
<dbReference type="InterPro" id="IPR002477">
    <property type="entry name" value="Peptidoglycan-bd-like"/>
</dbReference>
<comment type="caution">
    <text evidence="2">The sequence shown here is derived from an EMBL/GenBank/DDBJ whole genome shotgun (WGS) entry which is preliminary data.</text>
</comment>
<accession>A0A1F8FV91</accession>
<feature type="domain" description="Peptidoglycan binding-like" evidence="1">
    <location>
        <begin position="256"/>
        <end position="294"/>
    </location>
</feature>
<dbReference type="EMBL" id="MGJY01000008">
    <property type="protein sequence ID" value="OGN16630.1"/>
    <property type="molecule type" value="Genomic_DNA"/>
</dbReference>
<dbReference type="Pfam" id="PF01471">
    <property type="entry name" value="PG_binding_1"/>
    <property type="match status" value="1"/>
</dbReference>
<evidence type="ECO:0000259" key="1">
    <source>
        <dbReference type="Pfam" id="PF01471"/>
    </source>
</evidence>
<dbReference type="InterPro" id="IPR036366">
    <property type="entry name" value="PGBDSf"/>
</dbReference>
<dbReference type="AlphaFoldDB" id="A0A1F8FV91"/>
<reference evidence="2 3" key="1">
    <citation type="journal article" date="2016" name="Nat. Commun.">
        <title>Thousands of microbial genomes shed light on interconnected biogeochemical processes in an aquifer system.</title>
        <authorList>
            <person name="Anantharaman K."/>
            <person name="Brown C.T."/>
            <person name="Hug L.A."/>
            <person name="Sharon I."/>
            <person name="Castelle C.J."/>
            <person name="Probst A.J."/>
            <person name="Thomas B.C."/>
            <person name="Singh A."/>
            <person name="Wilkins M.J."/>
            <person name="Karaoz U."/>
            <person name="Brodie E.L."/>
            <person name="Williams K.H."/>
            <person name="Hubbard S.S."/>
            <person name="Banfield J.F."/>
        </authorList>
    </citation>
    <scope>NUCLEOTIDE SEQUENCE [LARGE SCALE GENOMIC DNA]</scope>
</reference>
<organism evidence="2 3">
    <name type="scientific">Candidatus Yanofskybacteria bacterium RIFCSPHIGHO2_02_FULL_46_19</name>
    <dbReference type="NCBI Taxonomy" id="1802684"/>
    <lineage>
        <taxon>Bacteria</taxon>
        <taxon>Candidatus Yanofskyibacteriota</taxon>
    </lineage>
</organism>